<keyword evidence="6" id="KW-0472">Membrane</keyword>
<feature type="domain" description="Histidine kinase" evidence="7">
    <location>
        <begin position="434"/>
        <end position="623"/>
    </location>
</feature>
<evidence type="ECO:0000256" key="1">
    <source>
        <dbReference type="ARBA" id="ARBA00022679"/>
    </source>
</evidence>
<dbReference type="Pfam" id="PF02518">
    <property type="entry name" value="HATPase_c"/>
    <property type="match status" value="1"/>
</dbReference>
<dbReference type="InterPro" id="IPR011712">
    <property type="entry name" value="Sig_transdc_His_kin_sub3_dim/P"/>
</dbReference>
<evidence type="ECO:0000313" key="8">
    <source>
        <dbReference type="EMBL" id="SDH98138.1"/>
    </source>
</evidence>
<feature type="repeat" description="TPR" evidence="4">
    <location>
        <begin position="218"/>
        <end position="251"/>
    </location>
</feature>
<evidence type="ECO:0000256" key="5">
    <source>
        <dbReference type="SAM" id="Coils"/>
    </source>
</evidence>
<evidence type="ECO:0000313" key="9">
    <source>
        <dbReference type="Proteomes" id="UP000199492"/>
    </source>
</evidence>
<dbReference type="OrthoDB" id="977000at2"/>
<dbReference type="GO" id="GO:0016020">
    <property type="term" value="C:membrane"/>
    <property type="evidence" value="ECO:0007669"/>
    <property type="project" value="InterPro"/>
</dbReference>
<dbReference type="PANTHER" id="PTHR24421">
    <property type="entry name" value="NITRATE/NITRITE SENSOR PROTEIN NARX-RELATED"/>
    <property type="match status" value="1"/>
</dbReference>
<dbReference type="InterPro" id="IPR036890">
    <property type="entry name" value="HATPase_C_sf"/>
</dbReference>
<dbReference type="Gene3D" id="1.25.40.10">
    <property type="entry name" value="Tetratricopeptide repeat domain"/>
    <property type="match status" value="2"/>
</dbReference>
<gene>
    <name evidence="8" type="ORF">SAMN04489796_10636</name>
</gene>
<evidence type="ECO:0000256" key="6">
    <source>
        <dbReference type="SAM" id="Phobius"/>
    </source>
</evidence>
<feature type="coiled-coil region" evidence="5">
    <location>
        <begin position="340"/>
        <end position="374"/>
    </location>
</feature>
<name>A0A1G8GUQ8_9FLAO</name>
<accession>A0A1G8GUQ8</accession>
<dbReference type="EMBL" id="FNCZ01000006">
    <property type="protein sequence ID" value="SDH98138.1"/>
    <property type="molecule type" value="Genomic_DNA"/>
</dbReference>
<dbReference type="SMART" id="SM00028">
    <property type="entry name" value="TPR"/>
    <property type="match status" value="6"/>
</dbReference>
<dbReference type="AlphaFoldDB" id="A0A1G8GUQ8"/>
<dbReference type="Gene3D" id="3.30.565.10">
    <property type="entry name" value="Histidine kinase-like ATPase, C-terminal domain"/>
    <property type="match status" value="1"/>
</dbReference>
<feature type="repeat" description="TPR" evidence="4">
    <location>
        <begin position="98"/>
        <end position="131"/>
    </location>
</feature>
<dbReference type="Pfam" id="PF13181">
    <property type="entry name" value="TPR_8"/>
    <property type="match status" value="1"/>
</dbReference>
<keyword evidence="5" id="KW-0175">Coiled coil</keyword>
<reference evidence="9" key="1">
    <citation type="submission" date="2016-10" db="EMBL/GenBank/DDBJ databases">
        <authorList>
            <person name="Varghese N."/>
            <person name="Submissions S."/>
        </authorList>
    </citation>
    <scope>NUCLEOTIDE SEQUENCE [LARGE SCALE GENOMIC DNA]</scope>
    <source>
        <strain evidence="9">DSM 15363</strain>
    </source>
</reference>
<feature type="transmembrane region" description="Helical" evidence="6">
    <location>
        <begin position="376"/>
        <end position="395"/>
    </location>
</feature>
<keyword evidence="9" id="KW-1185">Reference proteome</keyword>
<evidence type="ECO:0000256" key="2">
    <source>
        <dbReference type="ARBA" id="ARBA00022777"/>
    </source>
</evidence>
<keyword evidence="1" id="KW-0808">Transferase</keyword>
<dbReference type="CDD" id="cd16917">
    <property type="entry name" value="HATPase_UhpB-NarQ-NarX-like"/>
    <property type="match status" value="1"/>
</dbReference>
<dbReference type="Proteomes" id="UP000199492">
    <property type="component" value="Unassembled WGS sequence"/>
</dbReference>
<keyword evidence="6" id="KW-0812">Transmembrane</keyword>
<evidence type="ECO:0000256" key="4">
    <source>
        <dbReference type="PROSITE-ProRule" id="PRU00339"/>
    </source>
</evidence>
<dbReference type="GO" id="GO:0046983">
    <property type="term" value="F:protein dimerization activity"/>
    <property type="evidence" value="ECO:0007669"/>
    <property type="project" value="InterPro"/>
</dbReference>
<dbReference type="InterPro" id="IPR019734">
    <property type="entry name" value="TPR_rpt"/>
</dbReference>
<dbReference type="Gene3D" id="1.20.5.1930">
    <property type="match status" value="1"/>
</dbReference>
<organism evidence="8 9">
    <name type="scientific">Winogradskyella thalassocola</name>
    <dbReference type="NCBI Taxonomy" id="262004"/>
    <lineage>
        <taxon>Bacteria</taxon>
        <taxon>Pseudomonadati</taxon>
        <taxon>Bacteroidota</taxon>
        <taxon>Flavobacteriia</taxon>
        <taxon>Flavobacteriales</taxon>
        <taxon>Flavobacteriaceae</taxon>
        <taxon>Winogradskyella</taxon>
    </lineage>
</organism>
<dbReference type="PROSITE" id="PS50109">
    <property type="entry name" value="HIS_KIN"/>
    <property type="match status" value="1"/>
</dbReference>
<dbReference type="RefSeq" id="WP_092468982.1">
    <property type="nucleotide sequence ID" value="NZ_FNCZ01000006.1"/>
</dbReference>
<dbReference type="SUPFAM" id="SSF55874">
    <property type="entry name" value="ATPase domain of HSP90 chaperone/DNA topoisomerase II/histidine kinase"/>
    <property type="match status" value="1"/>
</dbReference>
<dbReference type="InterPro" id="IPR011990">
    <property type="entry name" value="TPR-like_helical_dom_sf"/>
</dbReference>
<feature type="repeat" description="TPR" evidence="4">
    <location>
        <begin position="61"/>
        <end position="94"/>
    </location>
</feature>
<keyword evidence="4" id="KW-0802">TPR repeat</keyword>
<keyword evidence="6" id="KW-1133">Transmembrane helix</keyword>
<protein>
    <submittedName>
        <fullName evidence="8">Tetratricopeptide repeat-containing protein</fullName>
    </submittedName>
</protein>
<dbReference type="Pfam" id="PF07730">
    <property type="entry name" value="HisKA_3"/>
    <property type="match status" value="1"/>
</dbReference>
<keyword evidence="3" id="KW-0902">Two-component regulatory system</keyword>
<dbReference type="InterPro" id="IPR050482">
    <property type="entry name" value="Sensor_HK_TwoCompSys"/>
</dbReference>
<keyword evidence="2" id="KW-0418">Kinase</keyword>
<dbReference type="STRING" id="262004.SAMN04489796_10636"/>
<dbReference type="GO" id="GO:0000155">
    <property type="term" value="F:phosphorelay sensor kinase activity"/>
    <property type="evidence" value="ECO:0007669"/>
    <property type="project" value="InterPro"/>
</dbReference>
<dbReference type="PROSITE" id="PS50005">
    <property type="entry name" value="TPR"/>
    <property type="match status" value="4"/>
</dbReference>
<dbReference type="InterPro" id="IPR005467">
    <property type="entry name" value="His_kinase_dom"/>
</dbReference>
<sequence>MKLFVFLFLFNFVCVGQTLDSAKKLNDSAVSIYKNQPKKALEIFEQSEAVAKSKNETLEYARAKNGLGLIYRDLGEFEKAIAYANAAMSISKDSLLTASALNNIGRSKRQLGLYEDALTYYLQALDIYDDLNKKEEEATVTNNIGLVYSYLGINDKAIEYHLKAKTAFEALNNKKGISEVYNNIAIIYANDGDLEKALDYFKYSLAIEVDLDDKKGMAESANNVGAVYYYMQEVDSALTYFEQSVSIEKSIGNFAGLPASFNNIAQVLMENKRLSESKTFIDSAYQYAQDYKVATEIENSLLNYSEYYEASQNNSKALDYYKAYSKAKDSLLNIGTNSKIAELEIEYQTEKKEKELLEHRADLAEKELDLSKKNNYILGLSALAIVLMLLGYLIYNQQKLKNRQLKKENELKDALIKIETQSKLQEQRLRISRDLHDNIGAQLTFIISSLDNLKYGFKLPEKLSQKLVHISEFTTTTIYELRDTIWAMNKNEITFEDLQIRISNFIDTANLAAHNISFHLHIDDNVDKEAVFSSVEGMNIYRIIQEAINNALKYAEAKNINLSIKEIDDKLEIVISDNGKGFDETTVELGNGIQNMKKRATEINGILIIESNEGKGTIITLKL</sequence>
<evidence type="ECO:0000256" key="3">
    <source>
        <dbReference type="ARBA" id="ARBA00023012"/>
    </source>
</evidence>
<evidence type="ECO:0000259" key="7">
    <source>
        <dbReference type="PROSITE" id="PS50109"/>
    </source>
</evidence>
<dbReference type="SUPFAM" id="SSF48452">
    <property type="entry name" value="TPR-like"/>
    <property type="match status" value="2"/>
</dbReference>
<dbReference type="Pfam" id="PF13424">
    <property type="entry name" value="TPR_12"/>
    <property type="match status" value="2"/>
</dbReference>
<feature type="repeat" description="TPR" evidence="4">
    <location>
        <begin position="178"/>
        <end position="211"/>
    </location>
</feature>
<dbReference type="InterPro" id="IPR003594">
    <property type="entry name" value="HATPase_dom"/>
</dbReference>
<proteinExistence type="predicted"/>